<evidence type="ECO:0000256" key="1">
    <source>
        <dbReference type="ARBA" id="ARBA00004123"/>
    </source>
</evidence>
<dbReference type="InterPro" id="IPR027417">
    <property type="entry name" value="P-loop_NTPase"/>
</dbReference>
<feature type="compositionally biased region" description="Basic and acidic residues" evidence="6">
    <location>
        <begin position="130"/>
        <end position="139"/>
    </location>
</feature>
<dbReference type="PANTHER" id="PTHR45685">
    <property type="entry name" value="HELICASE SRCAP-RELATED"/>
    <property type="match status" value="1"/>
</dbReference>
<dbReference type="GO" id="GO:0006338">
    <property type="term" value="P:chromatin remodeling"/>
    <property type="evidence" value="ECO:0007669"/>
    <property type="project" value="UniProtKB-UniRule"/>
</dbReference>
<dbReference type="PANTHER" id="PTHR45685:SF2">
    <property type="entry name" value="CHROMATIN-REMODELING ATPASE INO80"/>
    <property type="match status" value="1"/>
</dbReference>
<sequence length="150" mass="16584">MTRMIDSMSRYLGFRHYRYLRLDGSSTFTERRDMVMDWHNRPGILIFLLSTRGGGLGTDLTAADTIRTEATDERILKLAQTKKTVEDAVVGSSSGTAEGAILGEAAKPNEVVSLLFDEEELEAGMRAQAAKREALKEKQAQSGPRTQGFL</sequence>
<name>A0A0L0VVX4_9BASI</name>
<evidence type="ECO:0000313" key="7">
    <source>
        <dbReference type="EMBL" id="KNF03449.1"/>
    </source>
</evidence>
<keyword evidence="5" id="KW-0234">DNA repair</keyword>
<dbReference type="InterPro" id="IPR049730">
    <property type="entry name" value="SNF2/RAD54-like_C"/>
</dbReference>
<keyword evidence="8" id="KW-1185">Reference proteome</keyword>
<comment type="similarity">
    <text evidence="5">Belongs to the SNF2/RAD54 helicase family.</text>
</comment>
<dbReference type="GO" id="GO:0003677">
    <property type="term" value="F:DNA binding"/>
    <property type="evidence" value="ECO:0007669"/>
    <property type="project" value="UniProtKB-UniRule"/>
</dbReference>
<comment type="caution">
    <text evidence="7">The sequence shown here is derived from an EMBL/GenBank/DDBJ whole genome shotgun (WGS) entry which is preliminary data.</text>
</comment>
<keyword evidence="5" id="KW-0227">DNA damage</keyword>
<comment type="subunit">
    <text evidence="5">Component of the INO80 chromatin-remodeling complex.</text>
</comment>
<evidence type="ECO:0000256" key="6">
    <source>
        <dbReference type="SAM" id="MobiDB-lite"/>
    </source>
</evidence>
<evidence type="ECO:0000256" key="3">
    <source>
        <dbReference type="ARBA" id="ARBA00022801"/>
    </source>
</evidence>
<evidence type="ECO:0000313" key="8">
    <source>
        <dbReference type="Proteomes" id="UP000054564"/>
    </source>
</evidence>
<accession>A0A0L0VVX4</accession>
<dbReference type="Proteomes" id="UP000054564">
    <property type="component" value="Unassembled WGS sequence"/>
</dbReference>
<organism evidence="7 8">
    <name type="scientific">Puccinia striiformis f. sp. tritici PST-78</name>
    <dbReference type="NCBI Taxonomy" id="1165861"/>
    <lineage>
        <taxon>Eukaryota</taxon>
        <taxon>Fungi</taxon>
        <taxon>Dikarya</taxon>
        <taxon>Basidiomycota</taxon>
        <taxon>Pucciniomycotina</taxon>
        <taxon>Pucciniomycetes</taxon>
        <taxon>Pucciniales</taxon>
        <taxon>Pucciniaceae</taxon>
        <taxon>Puccinia</taxon>
    </lineage>
</organism>
<comment type="catalytic activity">
    <reaction evidence="5">
        <text>ATP + H2O = ADP + phosphate + H(+)</text>
        <dbReference type="Rhea" id="RHEA:13065"/>
        <dbReference type="ChEBI" id="CHEBI:15377"/>
        <dbReference type="ChEBI" id="CHEBI:15378"/>
        <dbReference type="ChEBI" id="CHEBI:30616"/>
        <dbReference type="ChEBI" id="CHEBI:43474"/>
        <dbReference type="ChEBI" id="CHEBI:456216"/>
    </reaction>
</comment>
<dbReference type="SUPFAM" id="SSF52540">
    <property type="entry name" value="P-loop containing nucleoside triphosphate hydrolases"/>
    <property type="match status" value="1"/>
</dbReference>
<protein>
    <recommendedName>
        <fullName evidence="5">Chromatin-remodeling ATPase INO80</fullName>
        <ecNumber evidence="5">3.6.4.-</ecNumber>
    </recommendedName>
</protein>
<dbReference type="CDD" id="cd18793">
    <property type="entry name" value="SF2_C_SNF"/>
    <property type="match status" value="1"/>
</dbReference>
<dbReference type="GO" id="GO:0006281">
    <property type="term" value="P:DNA repair"/>
    <property type="evidence" value="ECO:0007669"/>
    <property type="project" value="UniProtKB-UniRule"/>
</dbReference>
<comment type="domain">
    <text evidence="5">The DBINO region is involved in binding to DNA.</text>
</comment>
<dbReference type="InterPro" id="IPR050520">
    <property type="entry name" value="INO80/SWR1_helicase"/>
</dbReference>
<dbReference type="Gene3D" id="3.40.50.300">
    <property type="entry name" value="P-loop containing nucleotide triphosphate hydrolases"/>
    <property type="match status" value="1"/>
</dbReference>
<dbReference type="GO" id="GO:0005524">
    <property type="term" value="F:ATP binding"/>
    <property type="evidence" value="ECO:0007669"/>
    <property type="project" value="UniProtKB-UniRule"/>
</dbReference>
<comment type="function">
    <text evidence="5">ATPase component of the INO80 complex which remodels chromatin by shifting nucleosomes and is involved in DNA repair.</text>
</comment>
<evidence type="ECO:0000256" key="2">
    <source>
        <dbReference type="ARBA" id="ARBA00022741"/>
    </source>
</evidence>
<reference evidence="8" key="1">
    <citation type="submission" date="2014-03" db="EMBL/GenBank/DDBJ databases">
        <title>The Genome Sequence of Puccinia striiformis f. sp. tritici PST-78.</title>
        <authorList>
            <consortium name="The Broad Institute Genome Sequencing Platform"/>
            <person name="Cuomo C."/>
            <person name="Hulbert S."/>
            <person name="Chen X."/>
            <person name="Walker B."/>
            <person name="Young S.K."/>
            <person name="Zeng Q."/>
            <person name="Gargeya S."/>
            <person name="Fitzgerald M."/>
            <person name="Haas B."/>
            <person name="Abouelleil A."/>
            <person name="Alvarado L."/>
            <person name="Arachchi H.M."/>
            <person name="Berlin A.M."/>
            <person name="Chapman S.B."/>
            <person name="Goldberg J."/>
            <person name="Griggs A."/>
            <person name="Gujja S."/>
            <person name="Hansen M."/>
            <person name="Howarth C."/>
            <person name="Imamovic A."/>
            <person name="Larimer J."/>
            <person name="McCowan C."/>
            <person name="Montmayeur A."/>
            <person name="Murphy C."/>
            <person name="Neiman D."/>
            <person name="Pearson M."/>
            <person name="Priest M."/>
            <person name="Roberts A."/>
            <person name="Saif S."/>
            <person name="Shea T."/>
            <person name="Sisk P."/>
            <person name="Sykes S."/>
            <person name="Wortman J."/>
            <person name="Nusbaum C."/>
            <person name="Birren B."/>
        </authorList>
    </citation>
    <scope>NUCLEOTIDE SEQUENCE [LARGE SCALE GENOMIC DNA]</scope>
    <source>
        <strain evidence="8">race PST-78</strain>
    </source>
</reference>
<dbReference type="GO" id="GO:0016887">
    <property type="term" value="F:ATP hydrolysis activity"/>
    <property type="evidence" value="ECO:0007669"/>
    <property type="project" value="TreeGrafter"/>
</dbReference>
<dbReference type="STRING" id="1165861.A0A0L0VVX4"/>
<proteinExistence type="inferred from homology"/>
<keyword evidence="3 5" id="KW-0378">Hydrolase</keyword>
<dbReference type="AlphaFoldDB" id="A0A0L0VVX4"/>
<dbReference type="EC" id="3.6.4.-" evidence="5"/>
<comment type="subcellular location">
    <subcellularLocation>
        <location evidence="1 5">Nucleus</location>
    </subcellularLocation>
</comment>
<gene>
    <name evidence="7" type="ORF">PSTG_03389</name>
</gene>
<dbReference type="GO" id="GO:0031011">
    <property type="term" value="C:Ino80 complex"/>
    <property type="evidence" value="ECO:0007669"/>
    <property type="project" value="UniProtKB-UniRule"/>
</dbReference>
<keyword evidence="4 5" id="KW-0067">ATP-binding</keyword>
<dbReference type="GO" id="GO:0042393">
    <property type="term" value="F:histone binding"/>
    <property type="evidence" value="ECO:0007669"/>
    <property type="project" value="TreeGrafter"/>
</dbReference>
<keyword evidence="5" id="KW-0238">DNA-binding</keyword>
<dbReference type="EMBL" id="AJIL01000017">
    <property type="protein sequence ID" value="KNF03449.1"/>
    <property type="molecule type" value="Genomic_DNA"/>
</dbReference>
<evidence type="ECO:0000256" key="4">
    <source>
        <dbReference type="ARBA" id="ARBA00022840"/>
    </source>
</evidence>
<keyword evidence="2" id="KW-0547">Nucleotide-binding</keyword>
<feature type="compositionally biased region" description="Polar residues" evidence="6">
    <location>
        <begin position="140"/>
        <end position="150"/>
    </location>
</feature>
<feature type="region of interest" description="Disordered" evidence="6">
    <location>
        <begin position="127"/>
        <end position="150"/>
    </location>
</feature>
<evidence type="ECO:0000256" key="5">
    <source>
        <dbReference type="RuleBase" id="RU368001"/>
    </source>
</evidence>